<organism evidence="1 2">
    <name type="scientific">Pseudotamlana haliotis</name>
    <dbReference type="NCBI Taxonomy" id="2614804"/>
    <lineage>
        <taxon>Bacteria</taxon>
        <taxon>Pseudomonadati</taxon>
        <taxon>Bacteroidota</taxon>
        <taxon>Flavobacteriia</taxon>
        <taxon>Flavobacteriales</taxon>
        <taxon>Flavobacteriaceae</taxon>
        <taxon>Pseudotamlana</taxon>
    </lineage>
</organism>
<proteinExistence type="predicted"/>
<accession>A0A6N6MHR3</accession>
<dbReference type="RefSeq" id="WP_150938938.1">
    <property type="nucleotide sequence ID" value="NZ_WAAT01000044.1"/>
</dbReference>
<reference evidence="1 2" key="1">
    <citation type="submission" date="2019-09" db="EMBL/GenBank/DDBJ databases">
        <authorList>
            <person name="Cao W.R."/>
        </authorList>
    </citation>
    <scope>NUCLEOTIDE SEQUENCE [LARGE SCALE GENOMIC DNA]</scope>
    <source>
        <strain evidence="1 2">B1N29</strain>
    </source>
</reference>
<dbReference type="Proteomes" id="UP000441333">
    <property type="component" value="Unassembled WGS sequence"/>
</dbReference>
<evidence type="ECO:0000313" key="1">
    <source>
        <dbReference type="EMBL" id="KAB1067707.1"/>
    </source>
</evidence>
<sequence>MNIKTSLTFTFIALLLTVTFSCKKENTFNNYEYADQPETITCEGINTPLLKEALYSFEKDIFMYYKKNRPKNRLNQAYNRFLRDFSSNRLKYKEIVRPHTLEVFEALKKEKGLWDANNPVSHLNYNSNLITCIGDNIKDEALKTTFNALLETNSLTPKLYSAAASSKYRSALNDKYLASYIAFDLYYAKLFDVDLSRVNKKTPNEPVDFNQIPE</sequence>
<keyword evidence="2" id="KW-1185">Reference proteome</keyword>
<gene>
    <name evidence="1" type="ORF">F6U93_08855</name>
</gene>
<dbReference type="AlphaFoldDB" id="A0A6N6MHR3"/>
<dbReference type="EMBL" id="WAAT01000044">
    <property type="protein sequence ID" value="KAB1067707.1"/>
    <property type="molecule type" value="Genomic_DNA"/>
</dbReference>
<protein>
    <submittedName>
        <fullName evidence="1">Uncharacterized protein</fullName>
    </submittedName>
</protein>
<evidence type="ECO:0000313" key="2">
    <source>
        <dbReference type="Proteomes" id="UP000441333"/>
    </source>
</evidence>
<name>A0A6N6MHR3_9FLAO</name>
<comment type="caution">
    <text evidence="1">The sequence shown here is derived from an EMBL/GenBank/DDBJ whole genome shotgun (WGS) entry which is preliminary data.</text>
</comment>
<dbReference type="PROSITE" id="PS51257">
    <property type="entry name" value="PROKAR_LIPOPROTEIN"/>
    <property type="match status" value="1"/>
</dbReference>